<dbReference type="GO" id="GO:0006508">
    <property type="term" value="P:proteolysis"/>
    <property type="evidence" value="ECO:0007669"/>
    <property type="project" value="UniProtKB-KW"/>
</dbReference>
<organism evidence="8 9">
    <name type="scientific">Ambispora gerdemannii</name>
    <dbReference type="NCBI Taxonomy" id="144530"/>
    <lineage>
        <taxon>Eukaryota</taxon>
        <taxon>Fungi</taxon>
        <taxon>Fungi incertae sedis</taxon>
        <taxon>Mucoromycota</taxon>
        <taxon>Glomeromycotina</taxon>
        <taxon>Glomeromycetes</taxon>
        <taxon>Archaeosporales</taxon>
        <taxon>Ambisporaceae</taxon>
        <taxon>Ambispora</taxon>
    </lineage>
</organism>
<dbReference type="AlphaFoldDB" id="A0A9N9BM53"/>
<dbReference type="InterPro" id="IPR036213">
    <property type="entry name" value="Calpain_III_sf"/>
</dbReference>
<keyword evidence="3 6" id="KW-0378">Hydrolase</keyword>
<protein>
    <submittedName>
        <fullName evidence="8">10266_t:CDS:1</fullName>
    </submittedName>
</protein>
<dbReference type="EMBL" id="CAJVPL010001440">
    <property type="protein sequence ID" value="CAG8571238.1"/>
    <property type="molecule type" value="Genomic_DNA"/>
</dbReference>
<comment type="similarity">
    <text evidence="1">Belongs to the peptidase C2 family.</text>
</comment>
<dbReference type="OrthoDB" id="424753at2759"/>
<accession>A0A9N9BM53</accession>
<dbReference type="PROSITE" id="PS50203">
    <property type="entry name" value="CALPAIN_CAT"/>
    <property type="match status" value="1"/>
</dbReference>
<evidence type="ECO:0000256" key="4">
    <source>
        <dbReference type="ARBA" id="ARBA00022807"/>
    </source>
</evidence>
<keyword evidence="2 6" id="KW-0645">Protease</keyword>
<evidence type="ECO:0000256" key="3">
    <source>
        <dbReference type="ARBA" id="ARBA00022801"/>
    </source>
</evidence>
<evidence type="ECO:0000259" key="7">
    <source>
        <dbReference type="PROSITE" id="PS50203"/>
    </source>
</evidence>
<comment type="caution">
    <text evidence="8">The sequence shown here is derived from an EMBL/GenBank/DDBJ whole genome shotgun (WGS) entry which is preliminary data.</text>
</comment>
<dbReference type="Proteomes" id="UP000789831">
    <property type="component" value="Unassembled WGS sequence"/>
</dbReference>
<gene>
    <name evidence="8" type="ORF">AGERDE_LOCUS7647</name>
</gene>
<dbReference type="PRINTS" id="PR00704">
    <property type="entry name" value="CALPAIN"/>
</dbReference>
<evidence type="ECO:0000256" key="5">
    <source>
        <dbReference type="PIRSR" id="PIRSR622684-1"/>
    </source>
</evidence>
<keyword evidence="9" id="KW-1185">Reference proteome</keyword>
<feature type="active site" evidence="5 6">
    <location>
        <position position="360"/>
    </location>
</feature>
<evidence type="ECO:0000256" key="2">
    <source>
        <dbReference type="ARBA" id="ARBA00022670"/>
    </source>
</evidence>
<dbReference type="GO" id="GO:0004198">
    <property type="term" value="F:calcium-dependent cysteine-type endopeptidase activity"/>
    <property type="evidence" value="ECO:0007669"/>
    <property type="project" value="InterPro"/>
</dbReference>
<feature type="active site" evidence="5 6">
    <location>
        <position position="190"/>
    </location>
</feature>
<dbReference type="Pfam" id="PF00648">
    <property type="entry name" value="Peptidase_C2"/>
    <property type="match status" value="1"/>
</dbReference>
<dbReference type="InterPro" id="IPR001300">
    <property type="entry name" value="Peptidase_C2_calpain_cat"/>
</dbReference>
<dbReference type="SUPFAM" id="SSF54001">
    <property type="entry name" value="Cysteine proteinases"/>
    <property type="match status" value="1"/>
</dbReference>
<proteinExistence type="inferred from homology"/>
<sequence length="551" mass="63600">MKRTLSTAARQRFIFSSSPNNYRQSNLRVSSNPHNYAKLSLGSRVQSADFHINFPSFPSINIDLLKLHFRHTAPISAVKRIKREETYGNLVLLTNQNPRSTIAKISRENAIKTTEKQVLEIVNDCRMKKVKYTDDKFDLAADPSHALYKSGDKTSDGEKLEYASIKRVQEFLPDSQFFINGDEHGSIGDCWFLAAMSAAADVPSLIESTCVARDEKIGVYGFVFYKDGRWISSIIDDQVFLNKRGELLFSKCKDKNETWVPLLEKAYAKANGDYESINGGWPGEALEDLSGGISTTYWSDLIENKDKLWRELRRPNTDVAFGCAHFPQKTDKTLGLVGGHAYSILRAVELDKFRLLEIRNPWGQFEWKGRWKDHGAEWTPEYLKILNYSFENDGSFFMEYDDFLKYYQAVDKCEFYRDQWRVHSHWIKWTDRAEKNPKFTVELKDLENELKIVLQQPDPRYSGKNYNKIGFNLKFKLIDTKSKMAISSPQEYYWKRATNLSITLPAGTYQIIPEPTKVRNAEWNKEPTNDDFDTLLGLRIYTGSNINLGVN</sequence>
<feature type="domain" description="Calpain catalytic" evidence="7">
    <location>
        <begin position="184"/>
        <end position="416"/>
    </location>
</feature>
<name>A0A9N9BM53_9GLOM</name>
<dbReference type="Gene3D" id="3.90.70.10">
    <property type="entry name" value="Cysteine proteinases"/>
    <property type="match status" value="1"/>
</dbReference>
<evidence type="ECO:0000256" key="6">
    <source>
        <dbReference type="PROSITE-ProRule" id="PRU00239"/>
    </source>
</evidence>
<evidence type="ECO:0000313" key="8">
    <source>
        <dbReference type="EMBL" id="CAG8571238.1"/>
    </source>
</evidence>
<evidence type="ECO:0000313" key="9">
    <source>
        <dbReference type="Proteomes" id="UP000789831"/>
    </source>
</evidence>
<dbReference type="CDD" id="cd00044">
    <property type="entry name" value="CysPc"/>
    <property type="match status" value="1"/>
</dbReference>
<dbReference type="PANTHER" id="PTHR10183:SF379">
    <property type="entry name" value="CALPAIN-5"/>
    <property type="match status" value="1"/>
</dbReference>
<evidence type="ECO:0000256" key="1">
    <source>
        <dbReference type="ARBA" id="ARBA00007623"/>
    </source>
</evidence>
<dbReference type="PANTHER" id="PTHR10183">
    <property type="entry name" value="CALPAIN"/>
    <property type="match status" value="1"/>
</dbReference>
<reference evidence="8" key="1">
    <citation type="submission" date="2021-06" db="EMBL/GenBank/DDBJ databases">
        <authorList>
            <person name="Kallberg Y."/>
            <person name="Tangrot J."/>
            <person name="Rosling A."/>
        </authorList>
    </citation>
    <scope>NUCLEOTIDE SEQUENCE</scope>
    <source>
        <strain evidence="8">MT106</strain>
    </source>
</reference>
<dbReference type="SUPFAM" id="SSF49758">
    <property type="entry name" value="Calpain large subunit, middle domain (domain III)"/>
    <property type="match status" value="1"/>
</dbReference>
<dbReference type="InterPro" id="IPR038765">
    <property type="entry name" value="Papain-like_cys_pep_sf"/>
</dbReference>
<feature type="active site" evidence="5 6">
    <location>
        <position position="340"/>
    </location>
</feature>
<dbReference type="InterPro" id="IPR022684">
    <property type="entry name" value="Calpain_cysteine_protease"/>
</dbReference>
<dbReference type="SMART" id="SM00230">
    <property type="entry name" value="CysPc"/>
    <property type="match status" value="1"/>
</dbReference>
<keyword evidence="4 6" id="KW-0788">Thiol protease</keyword>